<protein>
    <recommendedName>
        <fullName evidence="6">LPS-assembly lipoprotein LptE</fullName>
    </recommendedName>
</protein>
<comment type="subunit">
    <text evidence="6">Component of the lipopolysaccharide transport and assembly complex. Interacts with LptD.</text>
</comment>
<proteinExistence type="inferred from homology"/>
<dbReference type="Pfam" id="PF04390">
    <property type="entry name" value="LptE"/>
    <property type="match status" value="1"/>
</dbReference>
<evidence type="ECO:0000313" key="8">
    <source>
        <dbReference type="Proteomes" id="UP001482231"/>
    </source>
</evidence>
<comment type="function">
    <text evidence="6">Together with LptD, is involved in the assembly of lipopolysaccharide (LPS) at the surface of the outer membrane. Required for the proper assembly of LptD. Binds LPS and may serve as the LPS recognition site at the outer membrane.</text>
</comment>
<dbReference type="PROSITE" id="PS51257">
    <property type="entry name" value="PROKAR_LIPOPROTEIN"/>
    <property type="match status" value="1"/>
</dbReference>
<evidence type="ECO:0000256" key="4">
    <source>
        <dbReference type="ARBA" id="ARBA00023237"/>
    </source>
</evidence>
<comment type="subcellular location">
    <subcellularLocation>
        <location evidence="6">Cell outer membrane</location>
        <topology evidence="6">Lipid-anchor</topology>
    </subcellularLocation>
</comment>
<keyword evidence="2 6" id="KW-0472">Membrane</keyword>
<evidence type="ECO:0000256" key="5">
    <source>
        <dbReference type="ARBA" id="ARBA00023288"/>
    </source>
</evidence>
<dbReference type="HAMAP" id="MF_01186">
    <property type="entry name" value="LPS_assembly_LptE"/>
    <property type="match status" value="1"/>
</dbReference>
<evidence type="ECO:0000256" key="2">
    <source>
        <dbReference type="ARBA" id="ARBA00023136"/>
    </source>
</evidence>
<evidence type="ECO:0000256" key="1">
    <source>
        <dbReference type="ARBA" id="ARBA00022729"/>
    </source>
</evidence>
<keyword evidence="4 6" id="KW-0998">Cell outer membrane</keyword>
<evidence type="ECO:0000256" key="3">
    <source>
        <dbReference type="ARBA" id="ARBA00023139"/>
    </source>
</evidence>
<name>A0ABV0ECA5_9BURK</name>
<comment type="similarity">
    <text evidence="6">Belongs to the LptE lipoprotein family.</text>
</comment>
<keyword evidence="3 6" id="KW-0564">Palmitate</keyword>
<keyword evidence="8" id="KW-1185">Reference proteome</keyword>
<organism evidence="7 8">
    <name type="scientific">Thiobacter aerophilum</name>
    <dbReference type="NCBI Taxonomy" id="3121275"/>
    <lineage>
        <taxon>Bacteria</taxon>
        <taxon>Pseudomonadati</taxon>
        <taxon>Pseudomonadota</taxon>
        <taxon>Betaproteobacteria</taxon>
        <taxon>Burkholderiales</taxon>
        <taxon>Thiobacteraceae</taxon>
        <taxon>Thiobacter</taxon>
    </lineage>
</organism>
<keyword evidence="5 6" id="KW-0449">Lipoprotein</keyword>
<evidence type="ECO:0000256" key="6">
    <source>
        <dbReference type="HAMAP-Rule" id="MF_01186"/>
    </source>
</evidence>
<dbReference type="Gene3D" id="3.30.160.150">
    <property type="entry name" value="Lipoprotein like domain"/>
    <property type="match status" value="1"/>
</dbReference>
<dbReference type="PANTHER" id="PTHR38098:SF1">
    <property type="entry name" value="LPS-ASSEMBLY LIPOPROTEIN LPTE"/>
    <property type="match status" value="1"/>
</dbReference>
<gene>
    <name evidence="6 7" type="primary">lptE</name>
    <name evidence="7" type="ORF">V6E02_03600</name>
</gene>
<sequence>MLPRVIGFCLLLVLAGCGFALRGAASLPYQSLYIENAGPEMGVELARAIRTTDTRVVDDPAKAQAVLQVLSQQREKQILSISGAGRVSEYRLLYRVTFRVRDAAGKELLPVQSIELARELTYDASRALAKEAEEAVLYRDMQSDAVQQILRRLAGRRPTF</sequence>
<evidence type="ECO:0000313" key="7">
    <source>
        <dbReference type="EMBL" id="MEO1766298.1"/>
    </source>
</evidence>
<dbReference type="InterPro" id="IPR007485">
    <property type="entry name" value="LPS_assembly_LptE"/>
</dbReference>
<dbReference type="PANTHER" id="PTHR38098">
    <property type="entry name" value="LPS-ASSEMBLY LIPOPROTEIN LPTE"/>
    <property type="match status" value="1"/>
</dbReference>
<keyword evidence="1 6" id="KW-0732">Signal</keyword>
<dbReference type="EMBL" id="JBAJEX010000002">
    <property type="protein sequence ID" value="MEO1766298.1"/>
    <property type="molecule type" value="Genomic_DNA"/>
</dbReference>
<reference evidence="7 8" key="1">
    <citation type="submission" date="2024-02" db="EMBL/GenBank/DDBJ databases">
        <title>New thermophilic sulfur-oxidizing bacteria from a hot springs of the Uzon caldera (Kamchatka, Russia).</title>
        <authorList>
            <person name="Dukat A.M."/>
            <person name="Elcheninov A.G."/>
            <person name="Frolov E.N."/>
        </authorList>
    </citation>
    <scope>NUCLEOTIDE SEQUENCE [LARGE SCALE GENOMIC DNA]</scope>
    <source>
        <strain evidence="7 8">AK1</strain>
    </source>
</reference>
<dbReference type="Proteomes" id="UP001482231">
    <property type="component" value="Unassembled WGS sequence"/>
</dbReference>
<dbReference type="RefSeq" id="WP_347307245.1">
    <property type="nucleotide sequence ID" value="NZ_JBAJEX010000002.1"/>
</dbReference>
<comment type="caution">
    <text evidence="7">The sequence shown here is derived from an EMBL/GenBank/DDBJ whole genome shotgun (WGS) entry which is preliminary data.</text>
</comment>
<accession>A0ABV0ECA5</accession>